<dbReference type="EMBL" id="HBJA01121158">
    <property type="protein sequence ID" value="CAE0830425.1"/>
    <property type="molecule type" value="Transcribed_RNA"/>
</dbReference>
<gene>
    <name evidence="2" type="ORF">EGYM00163_LOCUS41705</name>
</gene>
<reference evidence="2" key="1">
    <citation type="submission" date="2021-01" db="EMBL/GenBank/DDBJ databases">
        <authorList>
            <person name="Corre E."/>
            <person name="Pelletier E."/>
            <person name="Niang G."/>
            <person name="Scheremetjew M."/>
            <person name="Finn R."/>
            <person name="Kale V."/>
            <person name="Holt S."/>
            <person name="Cochrane G."/>
            <person name="Meng A."/>
            <person name="Brown T."/>
            <person name="Cohen L."/>
        </authorList>
    </citation>
    <scope>NUCLEOTIDE SEQUENCE</scope>
    <source>
        <strain evidence="2">CCMP1594</strain>
    </source>
</reference>
<evidence type="ECO:0000256" key="1">
    <source>
        <dbReference type="SAM" id="MobiDB-lite"/>
    </source>
</evidence>
<dbReference type="AlphaFoldDB" id="A0A7S4LHX8"/>
<protein>
    <submittedName>
        <fullName evidence="2">Uncharacterized protein</fullName>
    </submittedName>
</protein>
<sequence length="115" mass="12726">MMCISWSAVCTRQKCPFWTVQPEQSIPTVPSRSPSICPDHSDYQDPDECSPMLVDDGQKPSPGGAHLFAQHIPKMLLLELVCISLQPELEPWCVVDWICSCIRADGTLGNGSNPR</sequence>
<feature type="compositionally biased region" description="Polar residues" evidence="1">
    <location>
        <begin position="24"/>
        <end position="34"/>
    </location>
</feature>
<proteinExistence type="predicted"/>
<organism evidence="2">
    <name type="scientific">Eutreptiella gymnastica</name>
    <dbReference type="NCBI Taxonomy" id="73025"/>
    <lineage>
        <taxon>Eukaryota</taxon>
        <taxon>Discoba</taxon>
        <taxon>Euglenozoa</taxon>
        <taxon>Euglenida</taxon>
        <taxon>Spirocuta</taxon>
        <taxon>Euglenophyceae</taxon>
        <taxon>Eutreptiales</taxon>
        <taxon>Eutreptiaceae</taxon>
        <taxon>Eutreptiella</taxon>
    </lineage>
</organism>
<feature type="region of interest" description="Disordered" evidence="1">
    <location>
        <begin position="24"/>
        <end position="44"/>
    </location>
</feature>
<evidence type="ECO:0000313" key="2">
    <source>
        <dbReference type="EMBL" id="CAE0830425.1"/>
    </source>
</evidence>
<name>A0A7S4LHX8_9EUGL</name>
<accession>A0A7S4LHX8</accession>